<dbReference type="Proteomes" id="UP000094336">
    <property type="component" value="Unassembled WGS sequence"/>
</dbReference>
<sequence>MSGLEWLNIPKSDSVASTPTPPPSVSFGARQPPPPPPRTDSDVSSSWTTSDVPLSLTVSQLSPLEARTYLRWYGNILSRSLAVSSQYPEGLKKTTIALAEIWTFFTNFKLQNWLKERLEQLFLKYRDSLNVGQFFALLRMVGHYYLDDCVEASIDKTVIQRPAPIPKPIGILSTAEANKRKRDLSPEPEPKPDSAPLDLDSFTRFMLTGVNPQESRKKKAVKFSEMLVTGSDTPESQSSSIDLSLPMDQLLGQANGNANFTLNHPVTMMNSPHETREEEAKILKEMSPEIHNFDQVSSIDSMSLGGKPANVGYSFLSFSNDSDMDLTQDTDFSDLKPLKPNMTGPNEMRSLGIDYKSLHKSQIQAFQQDAQLLKPNRTGPNDMQSMGVDYQALRNLQGLSTPSFFVDQSQPSQIPVLQRHRSLSSPMPSQISERNHSLHLDFLNSITSSINPSPAIHSPLRNVSSPLELIRGNQGPNQAFSQGSNQAFSQMDQPFAEFSPQKNGGLAPPPPPPRSRRMTASPVLSPMFPPPPPPRRNVPSQQSPYGYQNATATGSGSELLDDLARLKQDLERIKLMTGETTNGY</sequence>
<organism evidence="2 3">
    <name type="scientific">Babjeviella inositovora NRRL Y-12698</name>
    <dbReference type="NCBI Taxonomy" id="984486"/>
    <lineage>
        <taxon>Eukaryota</taxon>
        <taxon>Fungi</taxon>
        <taxon>Dikarya</taxon>
        <taxon>Ascomycota</taxon>
        <taxon>Saccharomycotina</taxon>
        <taxon>Pichiomycetes</taxon>
        <taxon>Serinales incertae sedis</taxon>
        <taxon>Babjeviella</taxon>
    </lineage>
</organism>
<feature type="region of interest" description="Disordered" evidence="1">
    <location>
        <begin position="496"/>
        <end position="559"/>
    </location>
</feature>
<dbReference type="OrthoDB" id="2553626at2759"/>
<feature type="compositionally biased region" description="Polar residues" evidence="1">
    <location>
        <begin position="545"/>
        <end position="556"/>
    </location>
</feature>
<evidence type="ECO:0000313" key="2">
    <source>
        <dbReference type="EMBL" id="ODQ82491.1"/>
    </source>
</evidence>
<dbReference type="STRING" id="984486.A0A1E3QY11"/>
<feature type="region of interest" description="Disordered" evidence="1">
    <location>
        <begin position="176"/>
        <end position="198"/>
    </location>
</feature>
<evidence type="ECO:0000256" key="1">
    <source>
        <dbReference type="SAM" id="MobiDB-lite"/>
    </source>
</evidence>
<feature type="region of interest" description="Disordered" evidence="1">
    <location>
        <begin position="1"/>
        <end position="47"/>
    </location>
</feature>
<dbReference type="RefSeq" id="XP_018987819.1">
    <property type="nucleotide sequence ID" value="XM_019132219.1"/>
</dbReference>
<evidence type="ECO:0000313" key="3">
    <source>
        <dbReference type="Proteomes" id="UP000094336"/>
    </source>
</evidence>
<feature type="compositionally biased region" description="Basic and acidic residues" evidence="1">
    <location>
        <begin position="183"/>
        <end position="192"/>
    </location>
</feature>
<name>A0A1E3QY11_9ASCO</name>
<dbReference type="GeneID" id="30150072"/>
<dbReference type="EMBL" id="KV454426">
    <property type="protein sequence ID" value="ODQ82491.1"/>
    <property type="molecule type" value="Genomic_DNA"/>
</dbReference>
<reference evidence="3" key="1">
    <citation type="submission" date="2016-05" db="EMBL/GenBank/DDBJ databases">
        <title>Comparative genomics of biotechnologically important yeasts.</title>
        <authorList>
            <consortium name="DOE Joint Genome Institute"/>
            <person name="Riley R."/>
            <person name="Haridas S."/>
            <person name="Wolfe K.H."/>
            <person name="Lopes M.R."/>
            <person name="Hittinger C.T."/>
            <person name="Goker M."/>
            <person name="Salamov A."/>
            <person name="Wisecaver J."/>
            <person name="Long T.M."/>
            <person name="Aerts A.L."/>
            <person name="Barry K."/>
            <person name="Choi C."/>
            <person name="Clum A."/>
            <person name="Coughlan A.Y."/>
            <person name="Deshpande S."/>
            <person name="Douglass A.P."/>
            <person name="Hanson S.J."/>
            <person name="Klenk H.-P."/>
            <person name="Labutti K."/>
            <person name="Lapidus A."/>
            <person name="Lindquist E."/>
            <person name="Lipzen A."/>
            <person name="Meier-Kolthoff J.P."/>
            <person name="Ohm R.A."/>
            <person name="Otillar R.P."/>
            <person name="Pangilinan J."/>
            <person name="Peng Y."/>
            <person name="Rokas A."/>
            <person name="Rosa C.A."/>
            <person name="Scheuner C."/>
            <person name="Sibirny A.A."/>
            <person name="Slot J.C."/>
            <person name="Stielow J.B."/>
            <person name="Sun H."/>
            <person name="Kurtzman C.P."/>
            <person name="Blackwell M."/>
            <person name="Grigoriev I.V."/>
            <person name="Jeffries T.W."/>
        </authorList>
    </citation>
    <scope>NUCLEOTIDE SEQUENCE [LARGE SCALE GENOMIC DNA]</scope>
    <source>
        <strain evidence="3">NRRL Y-12698</strain>
    </source>
</reference>
<proteinExistence type="predicted"/>
<gene>
    <name evidence="2" type="ORF">BABINDRAFT_5450</name>
</gene>
<dbReference type="AlphaFoldDB" id="A0A1E3QY11"/>
<feature type="compositionally biased region" description="Pro residues" evidence="1">
    <location>
        <begin position="527"/>
        <end position="536"/>
    </location>
</feature>
<protein>
    <submittedName>
        <fullName evidence="2">Uncharacterized protein</fullName>
    </submittedName>
</protein>
<keyword evidence="3" id="KW-1185">Reference proteome</keyword>
<accession>A0A1E3QY11</accession>